<dbReference type="NCBIfam" id="TIGR01484">
    <property type="entry name" value="HAD-SF-IIB"/>
    <property type="match status" value="1"/>
</dbReference>
<dbReference type="NCBIfam" id="TIGR00099">
    <property type="entry name" value="Cof-subfamily"/>
    <property type="match status" value="1"/>
</dbReference>
<name>A0A3E3DXW6_9FIRM</name>
<dbReference type="Pfam" id="PF08282">
    <property type="entry name" value="Hydrolase_3"/>
    <property type="match status" value="1"/>
</dbReference>
<accession>A0A3E3DXW6</accession>
<dbReference type="SFLD" id="SFLDS00003">
    <property type="entry name" value="Haloacid_Dehalogenase"/>
    <property type="match status" value="1"/>
</dbReference>
<dbReference type="AlphaFoldDB" id="A0A3E3DXW6"/>
<dbReference type="CDD" id="cd07516">
    <property type="entry name" value="HAD_Pase"/>
    <property type="match status" value="1"/>
</dbReference>
<dbReference type="Proteomes" id="UP000260721">
    <property type="component" value="Unassembled WGS sequence"/>
</dbReference>
<dbReference type="GO" id="GO:0000287">
    <property type="term" value="F:magnesium ion binding"/>
    <property type="evidence" value="ECO:0007669"/>
    <property type="project" value="TreeGrafter"/>
</dbReference>
<organism evidence="1 2">
    <name type="scientific">Faecalicoccus pleomorphus</name>
    <dbReference type="NCBI Taxonomy" id="1323"/>
    <lineage>
        <taxon>Bacteria</taxon>
        <taxon>Bacillati</taxon>
        <taxon>Bacillota</taxon>
        <taxon>Erysipelotrichia</taxon>
        <taxon>Erysipelotrichales</taxon>
        <taxon>Erysipelotrichaceae</taxon>
        <taxon>Faecalicoccus</taxon>
    </lineage>
</organism>
<gene>
    <name evidence="1" type="ORF">DXC78_10155</name>
</gene>
<protein>
    <submittedName>
        <fullName evidence="1">HAD family phosphatase</fullName>
    </submittedName>
</protein>
<dbReference type="PANTHER" id="PTHR10000:SF8">
    <property type="entry name" value="HAD SUPERFAMILY HYDROLASE-LIKE, TYPE 3"/>
    <property type="match status" value="1"/>
</dbReference>
<dbReference type="SFLD" id="SFLDG01140">
    <property type="entry name" value="C2.B:_Phosphomannomutase_and_P"/>
    <property type="match status" value="1"/>
</dbReference>
<dbReference type="STRING" id="1123313.GCA_000420345_01608"/>
<dbReference type="PANTHER" id="PTHR10000">
    <property type="entry name" value="PHOSPHOSERINE PHOSPHATASE"/>
    <property type="match status" value="1"/>
</dbReference>
<dbReference type="Gene3D" id="3.40.50.1000">
    <property type="entry name" value="HAD superfamily/HAD-like"/>
    <property type="match status" value="1"/>
</dbReference>
<dbReference type="GO" id="GO:0016791">
    <property type="term" value="F:phosphatase activity"/>
    <property type="evidence" value="ECO:0007669"/>
    <property type="project" value="UniProtKB-ARBA"/>
</dbReference>
<dbReference type="GO" id="GO:0005829">
    <property type="term" value="C:cytosol"/>
    <property type="evidence" value="ECO:0007669"/>
    <property type="project" value="TreeGrafter"/>
</dbReference>
<dbReference type="InterPro" id="IPR000150">
    <property type="entry name" value="Cof"/>
</dbReference>
<evidence type="ECO:0000313" key="1">
    <source>
        <dbReference type="EMBL" id="RGD74083.1"/>
    </source>
</evidence>
<proteinExistence type="predicted"/>
<evidence type="ECO:0000313" key="2">
    <source>
        <dbReference type="Proteomes" id="UP000260721"/>
    </source>
</evidence>
<sequence length="328" mass="37673">MFTESITGLHTDITSFLNMQCFQDCRNLIGCYKNWVFHGIIISYLIRLFTEKREIMISIIASDLDETLLNTNKHVDAYTIEQIKKVSDQGIQFVCATGRPFISIQNTLKEIGLYDKENTYTISLNGACVTENKNNRILYMQPMDHSLAEQIYKIGLQYDVCVQVYTIDTVYAYRLNDDERDFLKGRMQVKEIHETDLTFLKDVPIMKVLYENTSFDYLQSIDSSLPTNIRQACDLSYSSARYFEFNKKGVHKGIGLKFLCDHLHIDINNSMAIGDNINDLGMLKTAGIAIGVKNLHPLIKDQVDHICPYTHNEDAVGHILHDYVLIKK</sequence>
<dbReference type="InterPro" id="IPR006379">
    <property type="entry name" value="HAD-SF_hydro_IIB"/>
</dbReference>
<dbReference type="EMBL" id="QUSK01000024">
    <property type="protein sequence ID" value="RGD74083.1"/>
    <property type="molecule type" value="Genomic_DNA"/>
</dbReference>
<dbReference type="InterPro" id="IPR036412">
    <property type="entry name" value="HAD-like_sf"/>
</dbReference>
<comment type="caution">
    <text evidence="1">The sequence shown here is derived from an EMBL/GenBank/DDBJ whole genome shotgun (WGS) entry which is preliminary data.</text>
</comment>
<dbReference type="Gene3D" id="3.30.1240.10">
    <property type="match status" value="1"/>
</dbReference>
<reference evidence="1 2" key="1">
    <citation type="submission" date="2018-08" db="EMBL/GenBank/DDBJ databases">
        <title>A genome reference for cultivated species of the human gut microbiota.</title>
        <authorList>
            <person name="Zou Y."/>
            <person name="Xue W."/>
            <person name="Luo G."/>
        </authorList>
    </citation>
    <scope>NUCLEOTIDE SEQUENCE [LARGE SCALE GENOMIC DNA]</scope>
    <source>
        <strain evidence="1 2">TF08-11</strain>
    </source>
</reference>
<dbReference type="InterPro" id="IPR023214">
    <property type="entry name" value="HAD_sf"/>
</dbReference>
<dbReference type="SUPFAM" id="SSF56784">
    <property type="entry name" value="HAD-like"/>
    <property type="match status" value="1"/>
</dbReference>